<dbReference type="Pfam" id="PF13522">
    <property type="entry name" value="GATase_6"/>
    <property type="match status" value="1"/>
</dbReference>
<evidence type="ECO:0000256" key="7">
    <source>
        <dbReference type="ARBA" id="ARBA00022962"/>
    </source>
</evidence>
<sequence length="600" mass="65988">MCGIVGYIGYENSKELLLHGLEKLEYRGYDSAGIATRNDNDITVTKAKGRIADLRETADNGVDGTTGIGHTRWATHGVPNFENSHPHQSTSERFTLVHNGVIENYEELKSTYIPDVELVSDTDTEVIVQLVEHFSNEGLSTEEAFTKVVSLLHGSYALGLLDREDNDTIYVAKNKSPLLVGIGKDFNVIASDALAMIQVTKEYKELKDQEIVLVKRNEVVIKNLDGEVIERDSYIAEIDASDAEKGIYDHYMLKEIHEQPAVMRRIIQEYQDDNGDLKIDPAIIKDVKAADRIYVIAAGTSYHAGLVGKTFLEKWTGVPTEVHVASEFVYNMPLLSENPLFIFISQSGETADSRAVLVETTKLGYKSLTITNVAGSTLSREADHTLLLHAGPEIAVASTKAYTAQIAVLSILSQVVAKERGQASDIDLLRELAKVTTAIETIVDDAPKMEQISKDFLETTRNAFFIGRTIDYNVSLEGALKLKEISYIQAEGFAGGELKHGTIALIEDGTPVIALATQENVNLSIRGNVKEVVARGAKECIISMEGLDKDGDTYVIPHVHELLTPLVSVVTLQLISYYAALHRDLDVDKPRNLAKSVTVE</sequence>
<feature type="initiator methionine" description="Removed" evidence="8">
    <location>
        <position position="1"/>
    </location>
</feature>
<evidence type="ECO:0000256" key="3">
    <source>
        <dbReference type="ARBA" id="ARBA00016090"/>
    </source>
</evidence>
<keyword evidence="12" id="KW-1185">Reference proteome</keyword>
<dbReference type="CDD" id="cd05009">
    <property type="entry name" value="SIS_GlmS_GlmD_2"/>
    <property type="match status" value="1"/>
</dbReference>
<evidence type="ECO:0000256" key="5">
    <source>
        <dbReference type="ARBA" id="ARBA00022679"/>
    </source>
</evidence>
<dbReference type="PANTHER" id="PTHR10937">
    <property type="entry name" value="GLUCOSAMINE--FRUCTOSE-6-PHOSPHATE AMINOTRANSFERASE, ISOMERIZING"/>
    <property type="match status" value="1"/>
</dbReference>
<dbReference type="SUPFAM" id="SSF53697">
    <property type="entry name" value="SIS domain"/>
    <property type="match status" value="1"/>
</dbReference>
<dbReference type="Gene3D" id="3.40.50.10490">
    <property type="entry name" value="Glucose-6-phosphate isomerase like protein, domain 1"/>
    <property type="match status" value="2"/>
</dbReference>
<dbReference type="SUPFAM" id="SSF56235">
    <property type="entry name" value="N-terminal nucleophile aminohydrolases (Ntn hydrolases)"/>
    <property type="match status" value="1"/>
</dbReference>
<dbReference type="InterPro" id="IPR046348">
    <property type="entry name" value="SIS_dom_sf"/>
</dbReference>
<dbReference type="Gene3D" id="3.60.20.10">
    <property type="entry name" value="Glutamine Phosphoribosylpyrophosphate, subunit 1, domain 1"/>
    <property type="match status" value="1"/>
</dbReference>
<evidence type="ECO:0000256" key="8">
    <source>
        <dbReference type="HAMAP-Rule" id="MF_00164"/>
    </source>
</evidence>
<evidence type="ECO:0000259" key="9">
    <source>
        <dbReference type="PROSITE" id="PS51278"/>
    </source>
</evidence>
<reference evidence="11 12" key="1">
    <citation type="submission" date="2020-04" db="EMBL/GenBank/DDBJ databases">
        <title>Staphylococcus species from domestic dog.</title>
        <authorList>
            <person name="Paterson G.K."/>
        </authorList>
    </citation>
    <scope>NUCLEOTIDE SEQUENCE [LARGE SCALE GENOMIC DNA]</scope>
    <source>
        <strain evidence="11 12">H16/1A</strain>
    </source>
</reference>
<evidence type="ECO:0000256" key="6">
    <source>
        <dbReference type="ARBA" id="ARBA00022737"/>
    </source>
</evidence>
<dbReference type="InterPro" id="IPR035466">
    <property type="entry name" value="GlmS/AgaS_SIS"/>
</dbReference>
<comment type="catalytic activity">
    <reaction evidence="1 8">
        <text>D-fructose 6-phosphate + L-glutamine = D-glucosamine 6-phosphate + L-glutamate</text>
        <dbReference type="Rhea" id="RHEA:13237"/>
        <dbReference type="ChEBI" id="CHEBI:29985"/>
        <dbReference type="ChEBI" id="CHEBI:58359"/>
        <dbReference type="ChEBI" id="CHEBI:58725"/>
        <dbReference type="ChEBI" id="CHEBI:61527"/>
        <dbReference type="EC" id="2.6.1.16"/>
    </reaction>
</comment>
<name>A0ABS0TB40_9STAP</name>
<evidence type="ECO:0000256" key="2">
    <source>
        <dbReference type="ARBA" id="ARBA00012916"/>
    </source>
</evidence>
<feature type="active site" description="Nucleophile; for GATase activity" evidence="8">
    <location>
        <position position="2"/>
    </location>
</feature>
<dbReference type="EC" id="2.6.1.16" evidence="2 8"/>
<dbReference type="CDD" id="cd00714">
    <property type="entry name" value="GFAT"/>
    <property type="match status" value="1"/>
</dbReference>
<dbReference type="GO" id="GO:0004360">
    <property type="term" value="F:glutamine-fructose-6-phosphate transaminase (isomerizing) activity"/>
    <property type="evidence" value="ECO:0007669"/>
    <property type="project" value="UniProtKB-EC"/>
</dbReference>
<feature type="domain" description="Glutamine amidotransferase type-2" evidence="9">
    <location>
        <begin position="2"/>
        <end position="217"/>
    </location>
</feature>
<evidence type="ECO:0000313" key="11">
    <source>
        <dbReference type="EMBL" id="MBI5975897.1"/>
    </source>
</evidence>
<feature type="active site" description="For Fru-6P isomerization activity" evidence="8">
    <location>
        <position position="595"/>
    </location>
</feature>
<keyword evidence="6" id="KW-0677">Repeat</keyword>
<keyword evidence="4 8" id="KW-0032">Aminotransferase</keyword>
<dbReference type="InterPro" id="IPR035490">
    <property type="entry name" value="GlmS/FrlB_SIS"/>
</dbReference>
<evidence type="ECO:0000259" key="10">
    <source>
        <dbReference type="PROSITE" id="PS51464"/>
    </source>
</evidence>
<gene>
    <name evidence="8 11" type="primary">glmS</name>
    <name evidence="11" type="ORF">HHH54_09860</name>
</gene>
<dbReference type="EMBL" id="JABANU010000031">
    <property type="protein sequence ID" value="MBI5975897.1"/>
    <property type="molecule type" value="Genomic_DNA"/>
</dbReference>
<dbReference type="NCBIfam" id="NF001484">
    <property type="entry name" value="PRK00331.1"/>
    <property type="match status" value="1"/>
</dbReference>
<feature type="domain" description="SIS" evidence="10">
    <location>
        <begin position="452"/>
        <end position="590"/>
    </location>
</feature>
<comment type="subunit">
    <text evidence="8">Homodimer.</text>
</comment>
<accession>A0ABS0TB40</accession>
<dbReference type="CDD" id="cd05008">
    <property type="entry name" value="SIS_GlmS_GlmD_1"/>
    <property type="match status" value="1"/>
</dbReference>
<dbReference type="InterPro" id="IPR017932">
    <property type="entry name" value="GATase_2_dom"/>
</dbReference>
<dbReference type="NCBIfam" id="TIGR01135">
    <property type="entry name" value="glmS"/>
    <property type="match status" value="1"/>
</dbReference>
<comment type="function">
    <text evidence="8">Catalyzes the first step in hexosamine metabolism, converting fructose-6P into glucosamine-6P using glutamine as a nitrogen source.</text>
</comment>
<dbReference type="InterPro" id="IPR029055">
    <property type="entry name" value="Ntn_hydrolases_N"/>
</dbReference>
<dbReference type="InterPro" id="IPR005855">
    <property type="entry name" value="GFAT"/>
</dbReference>
<evidence type="ECO:0000256" key="4">
    <source>
        <dbReference type="ARBA" id="ARBA00022576"/>
    </source>
</evidence>
<dbReference type="InterPro" id="IPR001347">
    <property type="entry name" value="SIS_dom"/>
</dbReference>
<comment type="caution">
    <text evidence="11">The sequence shown here is derived from an EMBL/GenBank/DDBJ whole genome shotgun (WGS) entry which is preliminary data.</text>
</comment>
<dbReference type="HAMAP" id="MF_00164">
    <property type="entry name" value="GlmS"/>
    <property type="match status" value="1"/>
</dbReference>
<evidence type="ECO:0000313" key="12">
    <source>
        <dbReference type="Proteomes" id="UP000751852"/>
    </source>
</evidence>
<dbReference type="PROSITE" id="PS51278">
    <property type="entry name" value="GATASE_TYPE_2"/>
    <property type="match status" value="1"/>
</dbReference>
<dbReference type="InterPro" id="IPR047084">
    <property type="entry name" value="GFAT_N"/>
</dbReference>
<dbReference type="PROSITE" id="PS51464">
    <property type="entry name" value="SIS"/>
    <property type="match status" value="2"/>
</dbReference>
<keyword evidence="8" id="KW-0963">Cytoplasm</keyword>
<dbReference type="Proteomes" id="UP000751852">
    <property type="component" value="Unassembled WGS sequence"/>
</dbReference>
<proteinExistence type="inferred from homology"/>
<dbReference type="Pfam" id="PF01380">
    <property type="entry name" value="SIS"/>
    <property type="match status" value="2"/>
</dbReference>
<comment type="subcellular location">
    <subcellularLocation>
        <location evidence="8">Cytoplasm</location>
    </subcellularLocation>
</comment>
<dbReference type="PANTHER" id="PTHR10937:SF0">
    <property type="entry name" value="GLUTAMINE--FRUCTOSE-6-PHOSPHATE TRANSAMINASE (ISOMERIZING)"/>
    <property type="match status" value="1"/>
</dbReference>
<dbReference type="RefSeq" id="WP_198618669.1">
    <property type="nucleotide sequence ID" value="NZ_JABANU010000031.1"/>
</dbReference>
<evidence type="ECO:0000256" key="1">
    <source>
        <dbReference type="ARBA" id="ARBA00001031"/>
    </source>
</evidence>
<keyword evidence="5 8" id="KW-0808">Transferase</keyword>
<organism evidence="11 12">
    <name type="scientific">Staphylococcus canis</name>
    <dbReference type="NCBI Taxonomy" id="2724942"/>
    <lineage>
        <taxon>Bacteria</taxon>
        <taxon>Bacillati</taxon>
        <taxon>Bacillota</taxon>
        <taxon>Bacilli</taxon>
        <taxon>Bacillales</taxon>
        <taxon>Staphylococcaceae</taxon>
        <taxon>Staphylococcus</taxon>
    </lineage>
</organism>
<keyword evidence="7" id="KW-0315">Glutamine amidotransferase</keyword>
<feature type="domain" description="SIS" evidence="10">
    <location>
        <begin position="283"/>
        <end position="422"/>
    </location>
</feature>
<protein>
    <recommendedName>
        <fullName evidence="3 8">Glutamine--fructose-6-phosphate aminotransferase [isomerizing]</fullName>
        <ecNumber evidence="2 8">2.6.1.16</ecNumber>
    </recommendedName>
    <alternativeName>
        <fullName evidence="8">D-fructose-6-phosphate amidotransferase</fullName>
    </alternativeName>
    <alternativeName>
        <fullName evidence="8">GFAT</fullName>
    </alternativeName>
    <alternativeName>
        <fullName evidence="8">Glucosamine-6-phosphate synthase</fullName>
    </alternativeName>
    <alternativeName>
        <fullName evidence="8">Hexosephosphate aminotransferase</fullName>
    </alternativeName>
    <alternativeName>
        <fullName evidence="8">L-glutamine--D-fructose-6-phosphate amidotransferase</fullName>
    </alternativeName>
</protein>